<evidence type="ECO:0000256" key="1">
    <source>
        <dbReference type="ARBA" id="ARBA00004651"/>
    </source>
</evidence>
<evidence type="ECO:0000313" key="9">
    <source>
        <dbReference type="Proteomes" id="UP000431901"/>
    </source>
</evidence>
<keyword evidence="4 6" id="KW-1133">Transmembrane helix</keyword>
<comment type="caution">
    <text evidence="8">The sequence shown here is derived from an EMBL/GenBank/DDBJ whole genome shotgun (WGS) entry which is preliminary data.</text>
</comment>
<gene>
    <name evidence="8" type="ORF">GQ466_04340</name>
</gene>
<keyword evidence="9" id="KW-1185">Reference proteome</keyword>
<dbReference type="RefSeq" id="WP_161101443.1">
    <property type="nucleotide sequence ID" value="NZ_JBHLYI010000002.1"/>
</dbReference>
<feature type="transmembrane region" description="Helical" evidence="6">
    <location>
        <begin position="256"/>
        <end position="278"/>
    </location>
</feature>
<dbReference type="InterPro" id="IPR020846">
    <property type="entry name" value="MFS_dom"/>
</dbReference>
<feature type="domain" description="Major facilitator superfamily (MFS) profile" evidence="7">
    <location>
        <begin position="6"/>
        <end position="425"/>
    </location>
</feature>
<feature type="transmembrane region" description="Helical" evidence="6">
    <location>
        <begin position="192"/>
        <end position="213"/>
    </location>
</feature>
<evidence type="ECO:0000256" key="6">
    <source>
        <dbReference type="SAM" id="Phobius"/>
    </source>
</evidence>
<feature type="transmembrane region" description="Helical" evidence="6">
    <location>
        <begin position="134"/>
        <end position="155"/>
    </location>
</feature>
<evidence type="ECO:0000313" key="8">
    <source>
        <dbReference type="EMBL" id="MXQ63256.1"/>
    </source>
</evidence>
<organism evidence="8 9">
    <name type="scientific">Actinomadura rayongensis</name>
    <dbReference type="NCBI Taxonomy" id="1429076"/>
    <lineage>
        <taxon>Bacteria</taxon>
        <taxon>Bacillati</taxon>
        <taxon>Actinomycetota</taxon>
        <taxon>Actinomycetes</taxon>
        <taxon>Streptosporangiales</taxon>
        <taxon>Thermomonosporaceae</taxon>
        <taxon>Actinomadura</taxon>
    </lineage>
</organism>
<dbReference type="EMBL" id="WUTW01000001">
    <property type="protein sequence ID" value="MXQ63256.1"/>
    <property type="molecule type" value="Genomic_DNA"/>
</dbReference>
<proteinExistence type="predicted"/>
<protein>
    <submittedName>
        <fullName evidence="8">MFS transporter</fullName>
    </submittedName>
</protein>
<dbReference type="Gene3D" id="1.20.1720.10">
    <property type="entry name" value="Multidrug resistance protein D"/>
    <property type="match status" value="1"/>
</dbReference>
<name>A0A6I4W4X8_9ACTN</name>
<evidence type="ECO:0000256" key="5">
    <source>
        <dbReference type="ARBA" id="ARBA00023136"/>
    </source>
</evidence>
<dbReference type="GO" id="GO:0022857">
    <property type="term" value="F:transmembrane transporter activity"/>
    <property type="evidence" value="ECO:0007669"/>
    <property type="project" value="InterPro"/>
</dbReference>
<dbReference type="PROSITE" id="PS50850">
    <property type="entry name" value="MFS"/>
    <property type="match status" value="1"/>
</dbReference>
<dbReference type="Pfam" id="PF07690">
    <property type="entry name" value="MFS_1"/>
    <property type="match status" value="1"/>
</dbReference>
<evidence type="ECO:0000256" key="3">
    <source>
        <dbReference type="ARBA" id="ARBA00022692"/>
    </source>
</evidence>
<evidence type="ECO:0000256" key="2">
    <source>
        <dbReference type="ARBA" id="ARBA00022448"/>
    </source>
</evidence>
<evidence type="ECO:0000259" key="7">
    <source>
        <dbReference type="PROSITE" id="PS50850"/>
    </source>
</evidence>
<accession>A0A6I4W4X8</accession>
<keyword evidence="3 6" id="KW-0812">Transmembrane</keyword>
<dbReference type="InterPro" id="IPR036259">
    <property type="entry name" value="MFS_trans_sf"/>
</dbReference>
<comment type="subcellular location">
    <subcellularLocation>
        <location evidence="1">Cell membrane</location>
        <topology evidence="1">Multi-pass membrane protein</topology>
    </subcellularLocation>
</comment>
<feature type="transmembrane region" description="Helical" evidence="6">
    <location>
        <begin position="103"/>
        <end position="122"/>
    </location>
</feature>
<dbReference type="OrthoDB" id="3392002at2"/>
<dbReference type="Gene3D" id="1.20.1250.20">
    <property type="entry name" value="MFS general substrate transporter like domains"/>
    <property type="match status" value="1"/>
</dbReference>
<dbReference type="SUPFAM" id="SSF103473">
    <property type="entry name" value="MFS general substrate transporter"/>
    <property type="match status" value="1"/>
</dbReference>
<evidence type="ECO:0000256" key="4">
    <source>
        <dbReference type="ARBA" id="ARBA00022989"/>
    </source>
</evidence>
<dbReference type="CDD" id="cd17321">
    <property type="entry name" value="MFS_MMR_MDR_like"/>
    <property type="match status" value="1"/>
</dbReference>
<dbReference type="Proteomes" id="UP000431901">
    <property type="component" value="Unassembled WGS sequence"/>
</dbReference>
<feature type="transmembrane region" description="Helical" evidence="6">
    <location>
        <begin position="318"/>
        <end position="338"/>
    </location>
</feature>
<feature type="transmembrane region" description="Helical" evidence="6">
    <location>
        <begin position="284"/>
        <end position="306"/>
    </location>
</feature>
<feature type="transmembrane region" description="Helical" evidence="6">
    <location>
        <begin position="358"/>
        <end position="383"/>
    </location>
</feature>
<sequence>MKHRITLLGISLGYFMVLLDMTVLSVAEQDLARSLHTSVAGLQWATTAYTVVFAALLLSSGAVADRFGAHRVFRTGVAVFGAASLLCALAPTLGVLVAVRAVLGASAAACVPASLALIGRLYPDRAAHARAVALWAAVSGSAVAAGPVAGGLLVGLAGWRAIFLVNVPLAALVLAAVRGVTAPSGTRRVDAAAQFAAAATLALLTDALIAAGAGAWPHAAAALGGTVLAAAFFAGLERRSAAPVLDRRFLTRRVRAGLTVGAAANLALTGDLFVLPLLLRDHAFGPVATGLAFLPLTLPFVLLPPLTGRIVARHGPRVPILAGTTLLATGGAALALAAHAGYPALVPGLLLTGLGMPLVLPALVAAIVGAAPAGTAGATGGVLNASRQAGATLGVAALGALPAPAALGLAGLACAGAGAWFARAR</sequence>
<keyword evidence="2" id="KW-0813">Transport</keyword>
<keyword evidence="5 6" id="KW-0472">Membrane</keyword>
<feature type="transmembrane region" description="Helical" evidence="6">
    <location>
        <begin position="395"/>
        <end position="422"/>
    </location>
</feature>
<feature type="transmembrane region" description="Helical" evidence="6">
    <location>
        <begin position="7"/>
        <end position="27"/>
    </location>
</feature>
<dbReference type="AlphaFoldDB" id="A0A6I4W4X8"/>
<feature type="transmembrane region" description="Helical" evidence="6">
    <location>
        <begin position="47"/>
        <end position="64"/>
    </location>
</feature>
<reference evidence="8 9" key="1">
    <citation type="submission" date="2019-12" db="EMBL/GenBank/DDBJ databases">
        <title>Nocardia macrotermitis sp. nov. and Nocardia aurantia sp. nov., isolated from the gut of the fungus growing-termite Macrotermes natalensis.</title>
        <authorList>
            <person name="Christine B."/>
            <person name="Rene B."/>
        </authorList>
    </citation>
    <scope>NUCLEOTIDE SEQUENCE [LARGE SCALE GENOMIC DNA]</scope>
    <source>
        <strain evidence="8 9">DSM 102126</strain>
    </source>
</reference>
<dbReference type="PANTHER" id="PTHR42718">
    <property type="entry name" value="MAJOR FACILITATOR SUPERFAMILY MULTIDRUG TRANSPORTER MFSC"/>
    <property type="match status" value="1"/>
</dbReference>
<feature type="transmembrane region" description="Helical" evidence="6">
    <location>
        <begin position="76"/>
        <end position="97"/>
    </location>
</feature>
<dbReference type="GO" id="GO:0005886">
    <property type="term" value="C:plasma membrane"/>
    <property type="evidence" value="ECO:0007669"/>
    <property type="project" value="UniProtKB-SubCell"/>
</dbReference>
<feature type="transmembrane region" description="Helical" evidence="6">
    <location>
        <begin position="219"/>
        <end position="236"/>
    </location>
</feature>
<feature type="transmembrane region" description="Helical" evidence="6">
    <location>
        <begin position="161"/>
        <end position="180"/>
    </location>
</feature>
<dbReference type="InterPro" id="IPR011701">
    <property type="entry name" value="MFS"/>
</dbReference>
<dbReference type="PANTHER" id="PTHR42718:SF9">
    <property type="entry name" value="MAJOR FACILITATOR SUPERFAMILY MULTIDRUG TRANSPORTER MFSC"/>
    <property type="match status" value="1"/>
</dbReference>